<dbReference type="GO" id="GO:0005737">
    <property type="term" value="C:cytoplasm"/>
    <property type="evidence" value="ECO:0007669"/>
    <property type="project" value="TreeGrafter"/>
</dbReference>
<dbReference type="Gene3D" id="3.40.50.720">
    <property type="entry name" value="NAD(P)-binding Rossmann-like Domain"/>
    <property type="match status" value="1"/>
</dbReference>
<dbReference type="InterPro" id="IPR036736">
    <property type="entry name" value="ACP-like_sf"/>
</dbReference>
<evidence type="ECO:0000313" key="5">
    <source>
        <dbReference type="Proteomes" id="UP000309033"/>
    </source>
</evidence>
<keyword evidence="5" id="KW-1185">Reference proteome</keyword>
<dbReference type="Pfam" id="PF00550">
    <property type="entry name" value="PP-binding"/>
    <property type="match status" value="1"/>
</dbReference>
<dbReference type="PANTHER" id="PTHR45527:SF1">
    <property type="entry name" value="FATTY ACID SYNTHASE"/>
    <property type="match status" value="1"/>
</dbReference>
<dbReference type="GO" id="GO:0043041">
    <property type="term" value="P:amino acid activation for nonribosomal peptide biosynthetic process"/>
    <property type="evidence" value="ECO:0007669"/>
    <property type="project" value="TreeGrafter"/>
</dbReference>
<dbReference type="GO" id="GO:0031177">
    <property type="term" value="F:phosphopantetheine binding"/>
    <property type="evidence" value="ECO:0007669"/>
    <property type="project" value="TreeGrafter"/>
</dbReference>
<dbReference type="PANTHER" id="PTHR45527">
    <property type="entry name" value="NONRIBOSOMAL PEPTIDE SYNTHETASE"/>
    <property type="match status" value="1"/>
</dbReference>
<dbReference type="InterPro" id="IPR042099">
    <property type="entry name" value="ANL_N_sf"/>
</dbReference>
<reference evidence="4" key="1">
    <citation type="submission" date="2019-05" db="EMBL/GenBank/DDBJ databases">
        <title>Isolation, diversity and antifungal activity of Actinobacteria from wheat.</title>
        <authorList>
            <person name="Yu B."/>
        </authorList>
    </citation>
    <scope>NUCLEOTIDE SEQUENCE [LARGE SCALE GENOMIC DNA]</scope>
    <source>
        <strain evidence="4">NEAU-HEGS1-5</strain>
    </source>
</reference>
<dbReference type="SUPFAM" id="SSF51735">
    <property type="entry name" value="NAD(P)-binding Rossmann-fold domains"/>
    <property type="match status" value="1"/>
</dbReference>
<dbReference type="SUPFAM" id="SSF47336">
    <property type="entry name" value="ACP-like"/>
    <property type="match status" value="1"/>
</dbReference>
<evidence type="ECO:0000259" key="1">
    <source>
        <dbReference type="Pfam" id="PF00501"/>
    </source>
</evidence>
<accession>A0A5R8YWB8</accession>
<feature type="domain" description="Carrier" evidence="2">
    <location>
        <begin position="496"/>
        <end position="541"/>
    </location>
</feature>
<proteinExistence type="predicted"/>
<dbReference type="Gene3D" id="3.40.50.12780">
    <property type="entry name" value="N-terminal domain of ligase-like"/>
    <property type="match status" value="1"/>
</dbReference>
<dbReference type="Pfam" id="PF00501">
    <property type="entry name" value="AMP-binding"/>
    <property type="match status" value="1"/>
</dbReference>
<evidence type="ECO:0000259" key="3">
    <source>
        <dbReference type="Pfam" id="PF07993"/>
    </source>
</evidence>
<dbReference type="OrthoDB" id="4477213at2"/>
<dbReference type="GO" id="GO:0044550">
    <property type="term" value="P:secondary metabolite biosynthetic process"/>
    <property type="evidence" value="ECO:0007669"/>
    <property type="project" value="TreeGrafter"/>
</dbReference>
<dbReference type="SUPFAM" id="SSF56801">
    <property type="entry name" value="Acetyl-CoA synthetase-like"/>
    <property type="match status" value="1"/>
</dbReference>
<comment type="caution">
    <text evidence="4">The sequence shown here is derived from an EMBL/GenBank/DDBJ whole genome shotgun (WGS) entry which is preliminary data.</text>
</comment>
<evidence type="ECO:0000259" key="2">
    <source>
        <dbReference type="Pfam" id="PF00550"/>
    </source>
</evidence>
<dbReference type="InterPro" id="IPR013120">
    <property type="entry name" value="FAR_NAD-bd"/>
</dbReference>
<gene>
    <name evidence="4" type="ORF">FED44_19700</name>
</gene>
<dbReference type="InterPro" id="IPR045851">
    <property type="entry name" value="AMP-bd_C_sf"/>
</dbReference>
<feature type="domain" description="AMP-dependent synthetase/ligase" evidence="1">
    <location>
        <begin position="10"/>
        <end position="346"/>
    </location>
</feature>
<dbReference type="Pfam" id="PF07993">
    <property type="entry name" value="NAD_binding_4"/>
    <property type="match status" value="1"/>
</dbReference>
<protein>
    <submittedName>
        <fullName evidence="4">NAD-dependent epimerase/dehydratase family protein</fullName>
    </submittedName>
</protein>
<dbReference type="InterPro" id="IPR000873">
    <property type="entry name" value="AMP-dep_synth/lig_dom"/>
</dbReference>
<dbReference type="AlphaFoldDB" id="A0A5R8YWB8"/>
<feature type="domain" description="Thioester reductase (TE)" evidence="3">
    <location>
        <begin position="678"/>
        <end position="810"/>
    </location>
</feature>
<dbReference type="InterPro" id="IPR009081">
    <property type="entry name" value="PP-bd_ACP"/>
</dbReference>
<organism evidence="4 5">
    <name type="scientific">Microbispora triticiradicis</name>
    <dbReference type="NCBI Taxonomy" id="2200763"/>
    <lineage>
        <taxon>Bacteria</taxon>
        <taxon>Bacillati</taxon>
        <taxon>Actinomycetota</taxon>
        <taxon>Actinomycetes</taxon>
        <taxon>Streptosporangiales</taxon>
        <taxon>Streptosporangiaceae</taxon>
        <taxon>Microbispora</taxon>
    </lineage>
</organism>
<evidence type="ECO:0000313" key="4">
    <source>
        <dbReference type="EMBL" id="TLP57799.1"/>
    </source>
</evidence>
<name>A0A5R8YWB8_9ACTN</name>
<sequence>MLRMSEIIEQALCRHPGLPALTSGNVTYDYTDLHLLSQRVIARLSRSARPGQRAVIVGDHSLASVVWAIATLRSGLIYTPVHALSPVDRLSQEIRCAKPAVVVCFDEELAGTLRRLTDAEVIVAGPLERIAADAPVAPTLEDTREPVAYSIFTSGSTGEPKLVDVGHRGLEPLCRAQTAAFGLRPGLRVLQFSSLAFDASISELVATLYAGATIVVPDRTDRSWLGAVNECLLARQCDLATLPPSVYARLAPEAVRTLSTVVFAGEALTEPECERALKHARVLNAYGPTEGTVCFSIAEVIEHVGDIGTPIEGYGLRIFDAETGRYADSGTGELVIVGPGVALGYHGDGEATASRFRTIDDAPAYHTGDLVSYANGRLSYIGRTDDQIKRLGHRVNLTGLETRFSQGLGFRVAVLVAGGRLVLAHVDGPGEAEIMARLRRLAPMWELPDLVVRLDAMPLTVGGKADKNAIACLIGDEHGRRLSPDVVTEPDVTDFDRVRGIAEELLGQALDPDASVYDAGGGSLTLVSLQVRLGEYYGEEVVQTALEALDYDFTVNGFVAALNGGRDPGSGTVASVVRAAEKELDAWHVALVTRRAGAEGDRRRVLITGASGFVGGRVLDRALDVFDHVYVATTGVPEALPAVHAKRWGRGSEDYRTVDVVTFEELGRAAENGELDFGAVIHCGYEVNHLLPLERQVATNVAATKQVALAASSAGAGKFAFLSAASSGALFDPVTVERVAAVPEPYSQSKLLCEMYLDELTRAGCAVDVHRMSLVYGHGPQEGGFLANDKYFQLLRHSRKIGALPRLVGGLPVCDVRTVVDRVVTGLAHPEPTKQIIVDDIYDLERLAHAIGIGAADVLEFDQWCEAVSAAGVSDPRWLAAIRAAGPNLGPIDGPHTLAKGSLLEELMRVHGNGEHVLIRD</sequence>
<dbReference type="Proteomes" id="UP000309033">
    <property type="component" value="Unassembled WGS sequence"/>
</dbReference>
<dbReference type="EMBL" id="VANP01000007">
    <property type="protein sequence ID" value="TLP57799.1"/>
    <property type="molecule type" value="Genomic_DNA"/>
</dbReference>
<dbReference type="InterPro" id="IPR036291">
    <property type="entry name" value="NAD(P)-bd_dom_sf"/>
</dbReference>
<dbReference type="Gene3D" id="3.30.300.30">
    <property type="match status" value="1"/>
</dbReference>